<dbReference type="PANTHER" id="PTHR38436">
    <property type="entry name" value="POLYKETIDE CYCLASE SNOAL-LIKE DOMAIN"/>
    <property type="match status" value="1"/>
</dbReference>
<dbReference type="InterPro" id="IPR037401">
    <property type="entry name" value="SnoaL-like"/>
</dbReference>
<dbReference type="Pfam" id="PF12680">
    <property type="entry name" value="SnoaL_2"/>
    <property type="match status" value="2"/>
</dbReference>
<dbReference type="InterPro" id="IPR032710">
    <property type="entry name" value="NTF2-like_dom_sf"/>
</dbReference>
<feature type="domain" description="SnoaL-like" evidence="3">
    <location>
        <begin position="113"/>
        <end position="207"/>
    </location>
</feature>
<dbReference type="EMBL" id="FRAH01000057">
    <property type="protein sequence ID" value="SHK97407.1"/>
    <property type="molecule type" value="Genomic_DNA"/>
</dbReference>
<evidence type="ECO:0000256" key="1">
    <source>
        <dbReference type="SAM" id="SignalP"/>
    </source>
</evidence>
<dbReference type="Gene3D" id="3.10.450.50">
    <property type="match status" value="2"/>
</dbReference>
<reference evidence="4 5" key="1">
    <citation type="submission" date="2016-11" db="EMBL/GenBank/DDBJ databases">
        <authorList>
            <person name="Jaros S."/>
            <person name="Januszkiewicz K."/>
            <person name="Wedrychowicz H."/>
        </authorList>
    </citation>
    <scope>NUCLEOTIDE SEQUENCE [LARGE SCALE GENOMIC DNA]</scope>
    <source>
        <strain evidence="4 5">DSM 14214</strain>
    </source>
</reference>
<dbReference type="InterPro" id="IPR009959">
    <property type="entry name" value="Cyclase_SnoaL-like"/>
</dbReference>
<keyword evidence="5" id="KW-1185">Reference proteome</keyword>
<sequence length="361" mass="39559">MKKNTVILTAALISAFTASTALADTTVEFRKAVEDRGGTVAWNSQNRSVTAEVDGKTISFTVGSGKVIVDGQEINAETTIVNNRTMVSTEFISQYVTGNNEEAEMSQTEKALALINSFASGDTTVADELMAEGYIQHNLAYGTGREAFKDSIRYLASAPEETTVNNIRAFEDGDYVFLQTVYNFAGAGEQVAFDIFRFDENGKIAEHWDNLASLAEPNPSGHTQIDGAMELKDLDKTEENRTLVKNFLYDVMQGNNLEKTPEYFDGDTYIQHNTGIADGVSGLNEALAALAEQGIEMIYDETHMVLAQGNYVLAVSEGTFGGAPTSYYDLWRVEDGKIAEHWDVMETIADPSTWANENGKF</sequence>
<feature type="signal peptide" evidence="1">
    <location>
        <begin position="1"/>
        <end position="23"/>
    </location>
</feature>
<dbReference type="Pfam" id="PF07833">
    <property type="entry name" value="Cu_amine_oxidN1"/>
    <property type="match status" value="1"/>
</dbReference>
<evidence type="ECO:0000313" key="4">
    <source>
        <dbReference type="EMBL" id="SHK97407.1"/>
    </source>
</evidence>
<feature type="chain" id="PRO_5013291465" evidence="1">
    <location>
        <begin position="24"/>
        <end position="361"/>
    </location>
</feature>
<dbReference type="InterPro" id="IPR036582">
    <property type="entry name" value="Mao_N_sf"/>
</dbReference>
<evidence type="ECO:0000259" key="3">
    <source>
        <dbReference type="Pfam" id="PF12680"/>
    </source>
</evidence>
<organism evidence="4 5">
    <name type="scientific">Anaerotignum lactatifermentans DSM 14214</name>
    <dbReference type="NCBI Taxonomy" id="1121323"/>
    <lineage>
        <taxon>Bacteria</taxon>
        <taxon>Bacillati</taxon>
        <taxon>Bacillota</taxon>
        <taxon>Clostridia</taxon>
        <taxon>Lachnospirales</taxon>
        <taxon>Anaerotignaceae</taxon>
        <taxon>Anaerotignum</taxon>
    </lineage>
</organism>
<accession>A0A1M6WUI9</accession>
<feature type="domain" description="SnoaL-like" evidence="3">
    <location>
        <begin position="248"/>
        <end position="341"/>
    </location>
</feature>
<proteinExistence type="predicted"/>
<dbReference type="SUPFAM" id="SSF55383">
    <property type="entry name" value="Copper amine oxidase, domain N"/>
    <property type="match status" value="1"/>
</dbReference>
<dbReference type="RefSeq" id="WP_159432893.1">
    <property type="nucleotide sequence ID" value="NZ_FRAH01000057.1"/>
</dbReference>
<evidence type="ECO:0000313" key="5">
    <source>
        <dbReference type="Proteomes" id="UP000183975"/>
    </source>
</evidence>
<protein>
    <submittedName>
        <fullName evidence="4">Predicted SnoaL-like aldol condensation-catalyzing enzyme</fullName>
    </submittedName>
</protein>
<dbReference type="InterPro" id="IPR012854">
    <property type="entry name" value="Cu_amine_oxidase-like_N"/>
</dbReference>
<gene>
    <name evidence="4" type="ORF">SAMN02745138_02660</name>
</gene>
<dbReference type="OrthoDB" id="9812089at2"/>
<dbReference type="Gene3D" id="3.30.457.10">
    <property type="entry name" value="Copper amine oxidase-like, N-terminal domain"/>
    <property type="match status" value="1"/>
</dbReference>
<feature type="domain" description="Copper amine oxidase-like N-terminal" evidence="2">
    <location>
        <begin position="25"/>
        <end position="96"/>
    </location>
</feature>
<dbReference type="AlphaFoldDB" id="A0A1M6WUI9"/>
<dbReference type="PANTHER" id="PTHR38436:SF1">
    <property type="entry name" value="ESTER CYCLASE"/>
    <property type="match status" value="1"/>
</dbReference>
<name>A0A1M6WUI9_9FIRM</name>
<keyword evidence="1" id="KW-0732">Signal</keyword>
<evidence type="ECO:0000259" key="2">
    <source>
        <dbReference type="Pfam" id="PF07833"/>
    </source>
</evidence>
<dbReference type="GO" id="GO:0030638">
    <property type="term" value="P:polyketide metabolic process"/>
    <property type="evidence" value="ECO:0007669"/>
    <property type="project" value="InterPro"/>
</dbReference>
<dbReference type="SUPFAM" id="SSF54427">
    <property type="entry name" value="NTF2-like"/>
    <property type="match status" value="2"/>
</dbReference>
<dbReference type="Proteomes" id="UP000183975">
    <property type="component" value="Unassembled WGS sequence"/>
</dbReference>